<dbReference type="EMBL" id="FTMC01000010">
    <property type="protein sequence ID" value="SIQ83353.1"/>
    <property type="molecule type" value="Genomic_DNA"/>
</dbReference>
<proteinExistence type="predicted"/>
<feature type="region of interest" description="Disordered" evidence="1">
    <location>
        <begin position="134"/>
        <end position="162"/>
    </location>
</feature>
<evidence type="ECO:0000256" key="1">
    <source>
        <dbReference type="SAM" id="MobiDB-lite"/>
    </source>
</evidence>
<gene>
    <name evidence="2" type="ORF">SAMN05421672_110161</name>
</gene>
<organism evidence="2 3">
    <name type="scientific">Pseudomonas flexibilis</name>
    <dbReference type="NCBI Taxonomy" id="706570"/>
    <lineage>
        <taxon>Bacteria</taxon>
        <taxon>Pseudomonadati</taxon>
        <taxon>Pseudomonadota</taxon>
        <taxon>Gammaproteobacteria</taxon>
        <taxon>Pseudomonadales</taxon>
        <taxon>Pseudomonadaceae</taxon>
        <taxon>Pseudomonas</taxon>
    </lineage>
</organism>
<reference evidence="2 3" key="1">
    <citation type="submission" date="2017-01" db="EMBL/GenBank/DDBJ databases">
        <authorList>
            <person name="Mah S.A."/>
            <person name="Swanson W.J."/>
            <person name="Moy G.W."/>
            <person name="Vacquier V.D."/>
        </authorList>
    </citation>
    <scope>NUCLEOTIDE SEQUENCE [LARGE SCALE GENOMIC DNA]</scope>
    <source>
        <strain evidence="2 3">ATCC 29606</strain>
    </source>
</reference>
<accession>A0A1N6VZN6</accession>
<dbReference type="Proteomes" id="UP000186079">
    <property type="component" value="Unassembled WGS sequence"/>
</dbReference>
<dbReference type="AlphaFoldDB" id="A0A1N6VZN6"/>
<evidence type="ECO:0000313" key="3">
    <source>
        <dbReference type="Proteomes" id="UP000186079"/>
    </source>
</evidence>
<evidence type="ECO:0000313" key="2">
    <source>
        <dbReference type="EMBL" id="SIQ83353.1"/>
    </source>
</evidence>
<protein>
    <submittedName>
        <fullName evidence="2">Uncharacterized protein</fullName>
    </submittedName>
</protein>
<name>A0A1N6VZN6_9PSED</name>
<sequence>MPRGARRVDLSVGGGRIRCASPQHRVGKKCRGGDFSAWNGALRGGGQGSAGAGPCNENFTASQFLSQCAIPVRARGPPPPQGWALDCIRAPIAQKTHANPVGGRGISAFSPRFFSSEGIFVGWRGVAARAGAGGPWPGLTKSGEGRRVHPSRSIPRPTLAGRTSLGAQAPLPAAGAFFVPAVRVMAAVRGTPSGVPGA</sequence>